<reference evidence="2 3" key="1">
    <citation type="journal article" date="2010" name="Cell">
        <title>The genome of Naegleria gruberi illuminates early eukaryotic versatility.</title>
        <authorList>
            <person name="Fritz-Laylin L.K."/>
            <person name="Prochnik S.E."/>
            <person name="Ginger M.L."/>
            <person name="Dacks J.B."/>
            <person name="Carpenter M.L."/>
            <person name="Field M.C."/>
            <person name="Kuo A."/>
            <person name="Paredez A."/>
            <person name="Chapman J."/>
            <person name="Pham J."/>
            <person name="Shu S."/>
            <person name="Neupane R."/>
            <person name="Cipriano M."/>
            <person name="Mancuso J."/>
            <person name="Tu H."/>
            <person name="Salamov A."/>
            <person name="Lindquist E."/>
            <person name="Shapiro H."/>
            <person name="Lucas S."/>
            <person name="Grigoriev I.V."/>
            <person name="Cande W.Z."/>
            <person name="Fulton C."/>
            <person name="Rokhsar D.S."/>
            <person name="Dawson S.C."/>
        </authorList>
    </citation>
    <scope>NUCLEOTIDE SEQUENCE [LARGE SCALE GENOMIC DNA]</scope>
    <source>
        <strain evidence="2 3">NEG-M</strain>
    </source>
</reference>
<protein>
    <submittedName>
        <fullName evidence="2">START domain-containing protein</fullName>
    </submittedName>
</protein>
<dbReference type="OrthoDB" id="10249453at2759"/>
<dbReference type="RefSeq" id="XP_002672477.1">
    <property type="nucleotide sequence ID" value="XM_002672431.1"/>
</dbReference>
<dbReference type="SUPFAM" id="SSF55961">
    <property type="entry name" value="Bet v1-like"/>
    <property type="match status" value="1"/>
</dbReference>
<dbReference type="GeneID" id="8858569"/>
<dbReference type="EMBL" id="GG738897">
    <property type="protein sequence ID" value="EFC39733.1"/>
    <property type="molecule type" value="Genomic_DNA"/>
</dbReference>
<sequence length="223" mass="25844">MSKVPRDTVEIGIRELNSWVGWEKDTENEHVTLYCKKVYKELSNPSIKFTGVVNYPLDEVFEVSRNVKYRIHMNETTVEAKWVEEPQQDSEGKSYDVFYTRLKGPNALVSHRDFIIAREWWYDEANKAWWMIMRSIPYDGPQGKEVSGVIRGEFVIQAFKFESVNDGKATKFTIMAQVEYGGWLPSGVIGFFQKKIPLDMKDKLEAGVIALKKDRLPPLPNKK</sequence>
<dbReference type="Proteomes" id="UP000006671">
    <property type="component" value="Unassembled WGS sequence"/>
</dbReference>
<proteinExistence type="predicted"/>
<dbReference type="PANTHER" id="PTHR19308:SF14">
    <property type="entry name" value="START DOMAIN-CONTAINING PROTEIN"/>
    <property type="match status" value="1"/>
</dbReference>
<evidence type="ECO:0000259" key="1">
    <source>
        <dbReference type="PROSITE" id="PS50848"/>
    </source>
</evidence>
<dbReference type="Pfam" id="PF01852">
    <property type="entry name" value="START"/>
    <property type="match status" value="1"/>
</dbReference>
<dbReference type="AlphaFoldDB" id="D2VTX4"/>
<dbReference type="OMA" id="TTVEAKW"/>
<feature type="domain" description="START" evidence="1">
    <location>
        <begin position="21"/>
        <end position="189"/>
    </location>
</feature>
<dbReference type="KEGG" id="ngr:NAEGRDRAFT_81209"/>
<dbReference type="GO" id="GO:0005737">
    <property type="term" value="C:cytoplasm"/>
    <property type="evidence" value="ECO:0007669"/>
    <property type="project" value="UniProtKB-ARBA"/>
</dbReference>
<dbReference type="SMART" id="SM00234">
    <property type="entry name" value="START"/>
    <property type="match status" value="1"/>
</dbReference>
<evidence type="ECO:0000313" key="2">
    <source>
        <dbReference type="EMBL" id="EFC39733.1"/>
    </source>
</evidence>
<dbReference type="InterPro" id="IPR051213">
    <property type="entry name" value="START_lipid_transfer"/>
</dbReference>
<dbReference type="PANTHER" id="PTHR19308">
    <property type="entry name" value="PHOSPHATIDYLCHOLINE TRANSFER PROTEIN"/>
    <property type="match status" value="1"/>
</dbReference>
<dbReference type="GO" id="GO:0008289">
    <property type="term" value="F:lipid binding"/>
    <property type="evidence" value="ECO:0007669"/>
    <property type="project" value="InterPro"/>
</dbReference>
<dbReference type="PROSITE" id="PS50848">
    <property type="entry name" value="START"/>
    <property type="match status" value="1"/>
</dbReference>
<gene>
    <name evidence="2" type="ORF">NAEGRDRAFT_81209</name>
</gene>
<dbReference type="VEuPathDB" id="AmoebaDB:NAEGRDRAFT_81209"/>
<dbReference type="InParanoid" id="D2VTX4"/>
<dbReference type="Gene3D" id="3.30.530.20">
    <property type="match status" value="1"/>
</dbReference>
<accession>D2VTX4</accession>
<name>D2VTX4_NAEGR</name>
<keyword evidence="3" id="KW-1185">Reference proteome</keyword>
<dbReference type="InterPro" id="IPR002913">
    <property type="entry name" value="START_lipid-bd_dom"/>
</dbReference>
<organism evidence="3">
    <name type="scientific">Naegleria gruberi</name>
    <name type="common">Amoeba</name>
    <dbReference type="NCBI Taxonomy" id="5762"/>
    <lineage>
        <taxon>Eukaryota</taxon>
        <taxon>Discoba</taxon>
        <taxon>Heterolobosea</taxon>
        <taxon>Tetramitia</taxon>
        <taxon>Eutetramitia</taxon>
        <taxon>Vahlkampfiidae</taxon>
        <taxon>Naegleria</taxon>
    </lineage>
</organism>
<dbReference type="CDD" id="cd00177">
    <property type="entry name" value="START"/>
    <property type="match status" value="1"/>
</dbReference>
<dbReference type="InterPro" id="IPR023393">
    <property type="entry name" value="START-like_dom_sf"/>
</dbReference>
<evidence type="ECO:0000313" key="3">
    <source>
        <dbReference type="Proteomes" id="UP000006671"/>
    </source>
</evidence>